<dbReference type="GO" id="GO:0009249">
    <property type="term" value="P:protein lipoylation"/>
    <property type="evidence" value="ECO:0007669"/>
    <property type="project" value="InterPro"/>
</dbReference>
<dbReference type="Gene3D" id="3.30.930.10">
    <property type="entry name" value="Bira Bifunctional Protein, Domain 2"/>
    <property type="match status" value="1"/>
</dbReference>
<feature type="domain" description="BPL/LPL catalytic" evidence="6">
    <location>
        <begin position="148"/>
        <end position="349"/>
    </location>
</feature>
<dbReference type="OrthoDB" id="201621at2759"/>
<dbReference type="PANTHER" id="PTHR12561">
    <property type="entry name" value="LIPOATE-PROTEIN LIGASE"/>
    <property type="match status" value="1"/>
</dbReference>
<feature type="chain" id="PRO_5022733195" description="Putative lipoate-protein ligase A" evidence="5">
    <location>
        <begin position="24"/>
        <end position="515"/>
    </location>
</feature>
<dbReference type="GO" id="GO:0017118">
    <property type="term" value="F:lipoyltransferase activity"/>
    <property type="evidence" value="ECO:0007669"/>
    <property type="project" value="TreeGrafter"/>
</dbReference>
<dbReference type="EMBL" id="OOIP01000003">
    <property type="protein sequence ID" value="SPO35887.1"/>
    <property type="molecule type" value="Genomic_DNA"/>
</dbReference>
<dbReference type="CDD" id="cd16443">
    <property type="entry name" value="LplA"/>
    <property type="match status" value="1"/>
</dbReference>
<evidence type="ECO:0000256" key="3">
    <source>
        <dbReference type="ARBA" id="ARBA00008242"/>
    </source>
</evidence>
<dbReference type="Gene3D" id="3.30.390.50">
    <property type="entry name" value="CO dehydrogenase flavoprotein, C-terminal domain"/>
    <property type="match status" value="1"/>
</dbReference>
<protein>
    <recommendedName>
        <fullName evidence="4">Putative lipoate-protein ligase A</fullName>
    </recommendedName>
</protein>
<keyword evidence="5" id="KW-0732">Signal</keyword>
<dbReference type="GO" id="GO:0005739">
    <property type="term" value="C:mitochondrion"/>
    <property type="evidence" value="ECO:0007669"/>
    <property type="project" value="TreeGrafter"/>
</dbReference>
<organism evidence="7 8">
    <name type="scientific">Pseudozyma flocculosa</name>
    <dbReference type="NCBI Taxonomy" id="84751"/>
    <lineage>
        <taxon>Eukaryota</taxon>
        <taxon>Fungi</taxon>
        <taxon>Dikarya</taxon>
        <taxon>Basidiomycota</taxon>
        <taxon>Ustilaginomycotina</taxon>
        <taxon>Ustilaginomycetes</taxon>
        <taxon>Ustilaginales</taxon>
        <taxon>Ustilaginaceae</taxon>
        <taxon>Pseudozyma</taxon>
    </lineage>
</organism>
<evidence type="ECO:0000256" key="1">
    <source>
        <dbReference type="ARBA" id="ARBA00003253"/>
    </source>
</evidence>
<feature type="signal peptide" evidence="5">
    <location>
        <begin position="1"/>
        <end position="23"/>
    </location>
</feature>
<dbReference type="Pfam" id="PF21948">
    <property type="entry name" value="LplA-B_cat"/>
    <property type="match status" value="1"/>
</dbReference>
<dbReference type="PANTHER" id="PTHR12561:SF3">
    <property type="entry name" value="LIPOYLTRANSFERASE 1, MITOCHONDRIAL"/>
    <property type="match status" value="1"/>
</dbReference>
<dbReference type="InterPro" id="IPR045864">
    <property type="entry name" value="aa-tRNA-synth_II/BPL/LPL"/>
</dbReference>
<evidence type="ECO:0000259" key="6">
    <source>
        <dbReference type="PROSITE" id="PS51733"/>
    </source>
</evidence>
<evidence type="ECO:0000256" key="4">
    <source>
        <dbReference type="ARBA" id="ARBA00015925"/>
    </source>
</evidence>
<comment type="function">
    <text evidence="1">Catalyzes both the ATP-dependent activation of exogenously supplied lipoate to lipoyl-AMP and the transfer of the activated lipoyl onto the lipoyl domains of lipoate-dependent enzymes.</text>
</comment>
<dbReference type="PROSITE" id="PS51733">
    <property type="entry name" value="BPL_LPL_CATALYTIC"/>
    <property type="match status" value="1"/>
</dbReference>
<dbReference type="InterPro" id="IPR004143">
    <property type="entry name" value="BPL_LPL_catalytic"/>
</dbReference>
<dbReference type="UniPathway" id="UPA00537">
    <property type="reaction ID" value="UER00595"/>
</dbReference>
<comment type="similarity">
    <text evidence="3">Belongs to the LplA family.</text>
</comment>
<accession>A0A5C3EWW3</accession>
<keyword evidence="8" id="KW-1185">Reference proteome</keyword>
<comment type="pathway">
    <text evidence="2">Protein modification; protein lipoylation via exogenous pathway; protein N(6)-(lipoyl)lysine from lipoate: step 2/2.</text>
</comment>
<name>A0A5C3EWW3_9BASI</name>
<dbReference type="Proteomes" id="UP000323386">
    <property type="component" value="Unassembled WGS sequence"/>
</dbReference>
<reference evidence="7 8" key="1">
    <citation type="submission" date="2018-03" db="EMBL/GenBank/DDBJ databases">
        <authorList>
            <person name="Guldener U."/>
        </authorList>
    </citation>
    <scope>NUCLEOTIDE SEQUENCE [LARGE SCALE GENOMIC DNA]</scope>
    <source>
        <strain evidence="7 8">DAOM196992</strain>
    </source>
</reference>
<evidence type="ECO:0000256" key="5">
    <source>
        <dbReference type="SAM" id="SignalP"/>
    </source>
</evidence>
<evidence type="ECO:0000256" key="2">
    <source>
        <dbReference type="ARBA" id="ARBA00005085"/>
    </source>
</evidence>
<dbReference type="SUPFAM" id="SSF55681">
    <property type="entry name" value="Class II aaRS and biotin synthetases"/>
    <property type="match status" value="1"/>
</dbReference>
<evidence type="ECO:0000313" key="7">
    <source>
        <dbReference type="EMBL" id="SPO35887.1"/>
    </source>
</evidence>
<evidence type="ECO:0000313" key="8">
    <source>
        <dbReference type="Proteomes" id="UP000323386"/>
    </source>
</evidence>
<gene>
    <name evidence="7" type="ORF">PSFLO_01358</name>
</gene>
<sequence length="515" mass="56300">MGGPLDTCSAACLLTCLLHLLAASSPYSHLDRTRPGTPFKRAPAPPSFGHRFVPAMLGCSSAFASIRGPLAGLRPSLGTSSSLVVARTAARSAPIRPTCQVVERRCYSSGTDKDQQTASMGPPESYVSLSTDPFFNLAFEDHLFRTRPPQTPVCLIYRNSPCVVVGRNQNPWKELNAAAMRDAAIPLVRRQSGGGTVYHDLGNTNYSFHTPRESFDRRTHAELMVRALNSEPVSLVSSTSRVASNRGAYVNGRGDICISVRPSFPVPPSTGSDAATEWEERKISGSAYKLVNTRAYHHGTMLLSASLSSLGSSLHNLRGDALVTKGVASVRAKVANLTDAFPDRASVLDHDTVARSAVAEFWQTYAGKRGETDLVDERLLDAPELNEGRWKLRESYDELRSWGWVWGQTPEFTHRVAFDGSSSGAAAATSGLRFQLEVHSKNGIILDAKVEQLEARSDEAGREARKTIEALRGQRYDEYAVTPPWAQDPEGRSQSRLVPSSEVEADIFRWLRKVL</sequence>
<proteinExistence type="inferred from homology"/>
<dbReference type="AlphaFoldDB" id="A0A5C3EWW3"/>
<dbReference type="InterPro" id="IPR004562">
    <property type="entry name" value="LipoylTrfase_LipoateP_Ligase"/>
</dbReference>
<keyword evidence="7" id="KW-0808">Transferase</keyword>